<dbReference type="KEGG" id="rtc:APU90_02135"/>
<evidence type="ECO:0000313" key="2">
    <source>
        <dbReference type="Proteomes" id="UP000237966"/>
    </source>
</evidence>
<name>A0A2S5Y7V7_9MICO</name>
<dbReference type="EMBL" id="PSWU01000006">
    <property type="protein sequence ID" value="PPI15649.1"/>
    <property type="molecule type" value="Genomic_DNA"/>
</dbReference>
<dbReference type="KEGG" id="rtx:TI83_04340"/>
<dbReference type="Proteomes" id="UP000237966">
    <property type="component" value="Unassembled WGS sequence"/>
</dbReference>
<proteinExistence type="predicted"/>
<accession>A0A2S5Y7V7</accession>
<reference evidence="1 2" key="1">
    <citation type="submission" date="2018-02" db="EMBL/GenBank/DDBJ databases">
        <title>Bacteriophage NCPPB3778 and a type I-E CRISPR drive the evolution of the US Biological Select Agent, Rathayibacter toxicus.</title>
        <authorList>
            <person name="Davis E.W.II."/>
            <person name="Tabima J.F."/>
            <person name="Weisberg A.J."/>
            <person name="Lopes L.D."/>
            <person name="Wiseman M.S."/>
            <person name="Wiseman M.S."/>
            <person name="Pupko T."/>
            <person name="Belcher M.S."/>
            <person name="Sechler A.J."/>
            <person name="Tancos M.A."/>
            <person name="Schroeder B.K."/>
            <person name="Murray T.D."/>
            <person name="Luster D.G."/>
            <person name="Schneider W.L."/>
            <person name="Rogers E."/>
            <person name="Andreote F.D."/>
            <person name="Grunwald N.J."/>
            <person name="Putnam M.L."/>
            <person name="Chang J.H."/>
        </authorList>
    </citation>
    <scope>NUCLEOTIDE SEQUENCE [LARGE SCALE GENOMIC DNA]</scope>
    <source>
        <strain evidence="1 2">FH99</strain>
    </source>
</reference>
<protein>
    <submittedName>
        <fullName evidence="1">Uncharacterized protein</fullName>
    </submittedName>
</protein>
<organism evidence="1 2">
    <name type="scientific">Rathayibacter toxicus</name>
    <dbReference type="NCBI Taxonomy" id="145458"/>
    <lineage>
        <taxon>Bacteria</taxon>
        <taxon>Bacillati</taxon>
        <taxon>Actinomycetota</taxon>
        <taxon>Actinomycetes</taxon>
        <taxon>Micrococcales</taxon>
        <taxon>Microbacteriaceae</taxon>
        <taxon>Rathayibacter</taxon>
    </lineage>
</organism>
<dbReference type="AlphaFoldDB" id="A0A2S5Y7V7"/>
<gene>
    <name evidence="1" type="ORF">C5C51_04120</name>
</gene>
<comment type="caution">
    <text evidence="1">The sequence shown here is derived from an EMBL/GenBank/DDBJ whole genome shotgun (WGS) entry which is preliminary data.</text>
</comment>
<sequence>MLRAADRCDRLDARNAFCGKYGATLRLTSVSVRHDLNDAFFFATDITLPRRYRSSGVFLFLHRSAPTPLMTNSSRAQPASPKASEISQLLRLPKIVAAIRNSEQFGTVTQSSYVTSGNQQHTPSIPTN</sequence>
<evidence type="ECO:0000313" key="1">
    <source>
        <dbReference type="EMBL" id="PPI15649.1"/>
    </source>
</evidence>